<dbReference type="EMBL" id="JABBPG010000001">
    <property type="protein sequence ID" value="NOU49055.1"/>
    <property type="molecule type" value="Genomic_DNA"/>
</dbReference>
<evidence type="ECO:0000313" key="2">
    <source>
        <dbReference type="Proteomes" id="UP000586305"/>
    </source>
</evidence>
<gene>
    <name evidence="1" type="ORF">HG263_00630</name>
</gene>
<organism evidence="1 2">
    <name type="scientific">Pseudoalteromonas caenipelagi</name>
    <dbReference type="NCBI Taxonomy" id="2726988"/>
    <lineage>
        <taxon>Bacteria</taxon>
        <taxon>Pseudomonadati</taxon>
        <taxon>Pseudomonadota</taxon>
        <taxon>Gammaproteobacteria</taxon>
        <taxon>Alteromonadales</taxon>
        <taxon>Pseudoalteromonadaceae</taxon>
        <taxon>Pseudoalteromonas</taxon>
    </lineage>
</organism>
<evidence type="ECO:0008006" key="3">
    <source>
        <dbReference type="Google" id="ProtNLM"/>
    </source>
</evidence>
<comment type="caution">
    <text evidence="1">The sequence shown here is derived from an EMBL/GenBank/DDBJ whole genome shotgun (WGS) entry which is preliminary data.</text>
</comment>
<accession>A0A849V886</accession>
<evidence type="ECO:0000313" key="1">
    <source>
        <dbReference type="EMBL" id="NOU49055.1"/>
    </source>
</evidence>
<keyword evidence="2" id="KW-1185">Reference proteome</keyword>
<dbReference type="Proteomes" id="UP000586305">
    <property type="component" value="Unassembled WGS sequence"/>
</dbReference>
<sequence>MEIFKGIDLNDSFVLNWSHENDHLSFELEASIWPESEHYTAPKKDEHTCYRKATLEFVGVKNISGLKSKESVQSTTDPDGSIDYGSIDDLKELDGSFLVIGDFGSVTIQGGQLRFEIHT</sequence>
<proteinExistence type="predicted"/>
<dbReference type="AlphaFoldDB" id="A0A849V886"/>
<reference evidence="1 2" key="1">
    <citation type="submission" date="2020-04" db="EMBL/GenBank/DDBJ databases">
        <title>Pseudoalteromonas caenipelagi sp. nov., isolated from a tidal flat.</title>
        <authorList>
            <person name="Park S."/>
            <person name="Yoon J.-H."/>
        </authorList>
    </citation>
    <scope>NUCLEOTIDE SEQUENCE [LARGE SCALE GENOMIC DNA]</scope>
    <source>
        <strain evidence="1 2">JBTF-M23</strain>
    </source>
</reference>
<protein>
    <recommendedName>
        <fullName evidence="3">Immunity protein 50 of polymorphic toxin system</fullName>
    </recommendedName>
</protein>
<name>A0A849V886_9GAMM</name>